<dbReference type="PROSITE" id="PS00912">
    <property type="entry name" value="DHODEHASE_2"/>
    <property type="match status" value="1"/>
</dbReference>
<dbReference type="Gene3D" id="3.20.20.70">
    <property type="entry name" value="Aldolase class I"/>
    <property type="match status" value="1"/>
</dbReference>
<evidence type="ECO:0000313" key="4">
    <source>
        <dbReference type="EMBL" id="HED31623.1"/>
    </source>
</evidence>
<organism evidence="4">
    <name type="scientific">Prosthecochloris aestuarii</name>
    <dbReference type="NCBI Taxonomy" id="1102"/>
    <lineage>
        <taxon>Bacteria</taxon>
        <taxon>Pseudomonadati</taxon>
        <taxon>Chlorobiota</taxon>
        <taxon>Chlorobiia</taxon>
        <taxon>Chlorobiales</taxon>
        <taxon>Chlorobiaceae</taxon>
        <taxon>Prosthecochloris</taxon>
    </lineage>
</organism>
<dbReference type="CDD" id="cd04730">
    <property type="entry name" value="NPD_like"/>
    <property type="match status" value="1"/>
</dbReference>
<evidence type="ECO:0000256" key="1">
    <source>
        <dbReference type="ARBA" id="ARBA00022630"/>
    </source>
</evidence>
<dbReference type="AlphaFoldDB" id="A0A831ST25"/>
<name>A0A831ST25_PROAE</name>
<dbReference type="GO" id="GO:0018580">
    <property type="term" value="F:nitronate monooxygenase activity"/>
    <property type="evidence" value="ECO:0007669"/>
    <property type="project" value="InterPro"/>
</dbReference>
<dbReference type="InterPro" id="IPR004136">
    <property type="entry name" value="NMO"/>
</dbReference>
<proteinExistence type="predicted"/>
<gene>
    <name evidence="4" type="ORF">ENN50_08120</name>
</gene>
<dbReference type="PANTHER" id="PTHR32332:SF18">
    <property type="entry name" value="2-NITROPROPANE DIOXYGENASE"/>
    <property type="match status" value="1"/>
</dbReference>
<dbReference type="InterPro" id="IPR013785">
    <property type="entry name" value="Aldolase_TIM"/>
</dbReference>
<dbReference type="GO" id="GO:0016627">
    <property type="term" value="F:oxidoreductase activity, acting on the CH-CH group of donors"/>
    <property type="evidence" value="ECO:0007669"/>
    <property type="project" value="InterPro"/>
</dbReference>
<sequence length="422" mass="46614">MKVDNFRFQLGNKKYVPIIIGGMGVNISTTELALSAEKLGGIGHISDAEVCYVCDQLFSTSYTTRKRKKYSYNINNPDKADLYFDLEEVEEAQKKYVEHTVSQKSGNGAIFLNCMEKLTMRNSSDTLRVRLGAAMDAGIDGLTLAAGLNLRTLDLIKDHPRFRDIKIGIIISSLRALSIFLKRAIKLERLPDYIIVEGPLAGGHLGFGPDDWHEYDLRSIVNEVIAFLKKEGLNIPVVAAGGIFTGSDAAEFLGAGAAAVQVATRFTIAKEAGLPDEVKQNYINASREDIIINTVSPTGYPMRMLKQSPTLRYTIKPNCEGLGYLLDNNGKCGYIDAYYQALEHKESGKPLSITGQTCLCTGMAKYDCWTCGDTTYRLKETTHKLDDGSWLLPDAEAIFRDYQFSTDQEIKKPGLPEGKTGN</sequence>
<dbReference type="EMBL" id="DSBW01000179">
    <property type="protein sequence ID" value="HED31623.1"/>
    <property type="molecule type" value="Genomic_DNA"/>
</dbReference>
<dbReference type="Proteomes" id="UP000886335">
    <property type="component" value="Unassembled WGS sequence"/>
</dbReference>
<keyword evidence="4" id="KW-0503">Monooxygenase</keyword>
<protein>
    <submittedName>
        <fullName evidence="4">Nitronate monooxygenase</fullName>
    </submittedName>
</protein>
<dbReference type="Pfam" id="PF03060">
    <property type="entry name" value="NMO"/>
    <property type="match status" value="1"/>
</dbReference>
<evidence type="ECO:0000256" key="2">
    <source>
        <dbReference type="ARBA" id="ARBA00022643"/>
    </source>
</evidence>
<comment type="caution">
    <text evidence="4">The sequence shown here is derived from an EMBL/GenBank/DDBJ whole genome shotgun (WGS) entry which is preliminary data.</text>
</comment>
<accession>A0A831ST25</accession>
<evidence type="ECO:0000256" key="3">
    <source>
        <dbReference type="ARBA" id="ARBA00023002"/>
    </source>
</evidence>
<keyword evidence="2" id="KW-0288">FMN</keyword>
<dbReference type="SUPFAM" id="SSF51412">
    <property type="entry name" value="Inosine monophosphate dehydrogenase (IMPDH)"/>
    <property type="match status" value="1"/>
</dbReference>
<keyword evidence="1" id="KW-0285">Flavoprotein</keyword>
<keyword evidence="3" id="KW-0560">Oxidoreductase</keyword>
<dbReference type="GO" id="GO:0006207">
    <property type="term" value="P:'de novo' pyrimidine nucleobase biosynthetic process"/>
    <property type="evidence" value="ECO:0007669"/>
    <property type="project" value="InterPro"/>
</dbReference>
<reference evidence="4" key="1">
    <citation type="journal article" date="2020" name="mSystems">
        <title>Genome- and Community-Level Interaction Insights into Carbon Utilization and Element Cycling Functions of Hydrothermarchaeota in Hydrothermal Sediment.</title>
        <authorList>
            <person name="Zhou Z."/>
            <person name="Liu Y."/>
            <person name="Xu W."/>
            <person name="Pan J."/>
            <person name="Luo Z.H."/>
            <person name="Li M."/>
        </authorList>
    </citation>
    <scope>NUCLEOTIDE SEQUENCE [LARGE SCALE GENOMIC DNA]</scope>
    <source>
        <strain evidence="4">SpSt-1181</strain>
    </source>
</reference>
<dbReference type="PANTHER" id="PTHR32332">
    <property type="entry name" value="2-NITROPROPANE DIOXYGENASE"/>
    <property type="match status" value="1"/>
</dbReference>
<dbReference type="InterPro" id="IPR001295">
    <property type="entry name" value="Dihydroorotate_DH_CS"/>
</dbReference>